<dbReference type="AlphaFoldDB" id="A0A9D1GIL2"/>
<sequence length="56" mass="6440">MKERPYSTFYARLLGGFSFSGDGQEIPIKGNLRSKYLQVLVMLLKAGKERLYQPQD</sequence>
<evidence type="ECO:0000313" key="1">
    <source>
        <dbReference type="EMBL" id="HIT41481.1"/>
    </source>
</evidence>
<accession>A0A9D1GIL2</accession>
<dbReference type="Proteomes" id="UP000886860">
    <property type="component" value="Unassembled WGS sequence"/>
</dbReference>
<organism evidence="1 2">
    <name type="scientific">Candidatus Caccovicinus merdipullorum</name>
    <dbReference type="NCBI Taxonomy" id="2840724"/>
    <lineage>
        <taxon>Bacteria</taxon>
        <taxon>Bacillati</taxon>
        <taxon>Bacillota</taxon>
        <taxon>Clostridia</taxon>
        <taxon>Eubacteriales</taxon>
        <taxon>Candidatus Caccovicinus</taxon>
    </lineage>
</organism>
<dbReference type="EMBL" id="DVKS01000084">
    <property type="protein sequence ID" value="HIT41481.1"/>
    <property type="molecule type" value="Genomic_DNA"/>
</dbReference>
<proteinExistence type="predicted"/>
<reference evidence="1" key="1">
    <citation type="submission" date="2020-10" db="EMBL/GenBank/DDBJ databases">
        <authorList>
            <person name="Gilroy R."/>
        </authorList>
    </citation>
    <scope>NUCLEOTIDE SEQUENCE</scope>
    <source>
        <strain evidence="1">CHK123-3438</strain>
    </source>
</reference>
<protein>
    <submittedName>
        <fullName evidence="1">Uncharacterized protein</fullName>
    </submittedName>
</protein>
<evidence type="ECO:0000313" key="2">
    <source>
        <dbReference type="Proteomes" id="UP000886860"/>
    </source>
</evidence>
<gene>
    <name evidence="1" type="ORF">IAB60_05140</name>
</gene>
<reference evidence="1" key="2">
    <citation type="journal article" date="2021" name="PeerJ">
        <title>Extensive microbial diversity within the chicken gut microbiome revealed by metagenomics and culture.</title>
        <authorList>
            <person name="Gilroy R."/>
            <person name="Ravi A."/>
            <person name="Getino M."/>
            <person name="Pursley I."/>
            <person name="Horton D.L."/>
            <person name="Alikhan N.F."/>
            <person name="Baker D."/>
            <person name="Gharbi K."/>
            <person name="Hall N."/>
            <person name="Watson M."/>
            <person name="Adriaenssens E.M."/>
            <person name="Foster-Nyarko E."/>
            <person name="Jarju S."/>
            <person name="Secka A."/>
            <person name="Antonio M."/>
            <person name="Oren A."/>
            <person name="Chaudhuri R.R."/>
            <person name="La Ragione R."/>
            <person name="Hildebrand F."/>
            <person name="Pallen M.J."/>
        </authorList>
    </citation>
    <scope>NUCLEOTIDE SEQUENCE</scope>
    <source>
        <strain evidence="1">CHK123-3438</strain>
    </source>
</reference>
<comment type="caution">
    <text evidence="1">The sequence shown here is derived from an EMBL/GenBank/DDBJ whole genome shotgun (WGS) entry which is preliminary data.</text>
</comment>
<name>A0A9D1GIL2_9FIRM</name>